<keyword evidence="2" id="KW-0067">ATP-binding</keyword>
<dbReference type="InterPro" id="IPR027417">
    <property type="entry name" value="P-loop_NTPase"/>
</dbReference>
<evidence type="ECO:0000256" key="2">
    <source>
        <dbReference type="ARBA" id="ARBA00022840"/>
    </source>
</evidence>
<dbReference type="InterPro" id="IPR050496">
    <property type="entry name" value="SNF2_RAD54_helicase_repair"/>
</dbReference>
<name>A0AAV9QCH7_9PEZI</name>
<dbReference type="SMART" id="SM00487">
    <property type="entry name" value="DEXDc"/>
    <property type="match status" value="1"/>
</dbReference>
<keyword evidence="5" id="KW-1185">Reference proteome</keyword>
<feature type="domain" description="Helicase ATP-binding" evidence="3">
    <location>
        <begin position="60"/>
        <end position="261"/>
    </location>
</feature>
<dbReference type="PANTHER" id="PTHR45629:SF7">
    <property type="entry name" value="DNA EXCISION REPAIR PROTEIN ERCC-6-RELATED"/>
    <property type="match status" value="1"/>
</dbReference>
<sequence>MATERIPEVVRALGVAQSLVKEKEQLSACDHDLYRNYWKATEVAPSLRPHQVESIKWLLTLALRKYRGAYLTHGTGRGKTATIIAFGLEYWLMTNSQKPILILVPLSLLGQWRSEFQNRFNVATDQVYVHHGRENRVEAAVDLGQEWSNSRYFDGQHFVVATYDDLTGEAKKYDEYQVKMRSAAVLNKGRGVLDSLPLPVTPLTPLLSAQFAMVVMDEAQTMKNFDGTVFEAAMRMKAKFKVMATATPLENNYSKLNIGSA</sequence>
<dbReference type="Proteomes" id="UP001345827">
    <property type="component" value="Unassembled WGS sequence"/>
</dbReference>
<gene>
    <name evidence="4" type="ORF">LTR25_004307</name>
</gene>
<dbReference type="EMBL" id="JAXLQG010000006">
    <property type="protein sequence ID" value="KAK5538763.1"/>
    <property type="molecule type" value="Genomic_DNA"/>
</dbReference>
<keyword evidence="1" id="KW-0547">Nucleotide-binding</keyword>
<comment type="caution">
    <text evidence="4">The sequence shown here is derived from an EMBL/GenBank/DDBJ whole genome shotgun (WGS) entry which is preliminary data.</text>
</comment>
<dbReference type="Pfam" id="PF00176">
    <property type="entry name" value="SNF2-rel_dom"/>
    <property type="match status" value="1"/>
</dbReference>
<protein>
    <recommendedName>
        <fullName evidence="3">Helicase ATP-binding domain-containing protein</fullName>
    </recommendedName>
</protein>
<dbReference type="PROSITE" id="PS51192">
    <property type="entry name" value="HELICASE_ATP_BIND_1"/>
    <property type="match status" value="1"/>
</dbReference>
<reference evidence="4 5" key="1">
    <citation type="submission" date="2023-06" db="EMBL/GenBank/DDBJ databases">
        <title>Black Yeasts Isolated from many extreme environments.</title>
        <authorList>
            <person name="Coleine C."/>
            <person name="Stajich J.E."/>
            <person name="Selbmann L."/>
        </authorList>
    </citation>
    <scope>NUCLEOTIDE SEQUENCE [LARGE SCALE GENOMIC DNA]</scope>
    <source>
        <strain evidence="4 5">CCFEE 5887</strain>
    </source>
</reference>
<dbReference type="GO" id="GO:0005524">
    <property type="term" value="F:ATP binding"/>
    <property type="evidence" value="ECO:0007669"/>
    <property type="project" value="InterPro"/>
</dbReference>
<dbReference type="Gene3D" id="3.40.50.10810">
    <property type="entry name" value="Tandem AAA-ATPase domain"/>
    <property type="match status" value="1"/>
</dbReference>
<evidence type="ECO:0000313" key="5">
    <source>
        <dbReference type="Proteomes" id="UP001345827"/>
    </source>
</evidence>
<dbReference type="InterPro" id="IPR000330">
    <property type="entry name" value="SNF2_N"/>
</dbReference>
<proteinExistence type="predicted"/>
<organism evidence="4 5">
    <name type="scientific">Vermiconidia calcicola</name>
    <dbReference type="NCBI Taxonomy" id="1690605"/>
    <lineage>
        <taxon>Eukaryota</taxon>
        <taxon>Fungi</taxon>
        <taxon>Dikarya</taxon>
        <taxon>Ascomycota</taxon>
        <taxon>Pezizomycotina</taxon>
        <taxon>Dothideomycetes</taxon>
        <taxon>Dothideomycetidae</taxon>
        <taxon>Mycosphaerellales</taxon>
        <taxon>Extremaceae</taxon>
        <taxon>Vermiconidia</taxon>
    </lineage>
</organism>
<dbReference type="InterPro" id="IPR038718">
    <property type="entry name" value="SNF2-like_sf"/>
</dbReference>
<evidence type="ECO:0000313" key="4">
    <source>
        <dbReference type="EMBL" id="KAK5538763.1"/>
    </source>
</evidence>
<dbReference type="SUPFAM" id="SSF52540">
    <property type="entry name" value="P-loop containing nucleoside triphosphate hydrolases"/>
    <property type="match status" value="1"/>
</dbReference>
<evidence type="ECO:0000259" key="3">
    <source>
        <dbReference type="PROSITE" id="PS51192"/>
    </source>
</evidence>
<evidence type="ECO:0000256" key="1">
    <source>
        <dbReference type="ARBA" id="ARBA00022741"/>
    </source>
</evidence>
<dbReference type="AlphaFoldDB" id="A0AAV9QCH7"/>
<dbReference type="InterPro" id="IPR014001">
    <property type="entry name" value="Helicase_ATP-bd"/>
</dbReference>
<dbReference type="PANTHER" id="PTHR45629">
    <property type="entry name" value="SNF2/RAD54 FAMILY MEMBER"/>
    <property type="match status" value="1"/>
</dbReference>
<accession>A0AAV9QCH7</accession>